<dbReference type="AlphaFoldDB" id="A0ABD3DR46"/>
<sequence>MAMMEKLRMFVAQEPVVAASCLIAGVAIDLVFDPADVDKYISAEIPDPSTEPRLHKIVTDFMIHGPCGLARPMSPCMRDSKCSKSKSFPKMFECNTRFDKDGYVHYRRRDSTHRASKNGILLDNRSQDATAVDADCVTHAVNEVQNFVDGRYICPHEASWRILNFPIHERTPAVEESVLLNLEKLLNTATPSKSLADFGLPMPSASALASLGNRLLLEESCYDMHTLASEHCQSLSMLNSDQLQGRRFIGCPKDSSSNCK</sequence>
<name>A0ABD3DR46_9LAMI</name>
<protein>
    <submittedName>
        <fullName evidence="1">Uncharacterized protein</fullName>
    </submittedName>
</protein>
<dbReference type="EMBL" id="JAVIJP010000015">
    <property type="protein sequence ID" value="KAL3644191.1"/>
    <property type="molecule type" value="Genomic_DNA"/>
</dbReference>
<dbReference type="Proteomes" id="UP001632038">
    <property type="component" value="Unassembled WGS sequence"/>
</dbReference>
<gene>
    <name evidence="1" type="ORF">CASFOL_012123</name>
</gene>
<dbReference type="PANTHER" id="PTHR10492:SF96">
    <property type="entry name" value="ATP-DEPENDENT DNA HELICASE"/>
    <property type="match status" value="1"/>
</dbReference>
<evidence type="ECO:0000313" key="2">
    <source>
        <dbReference type="Proteomes" id="UP001632038"/>
    </source>
</evidence>
<reference evidence="2" key="1">
    <citation type="journal article" date="2024" name="IScience">
        <title>Strigolactones Initiate the Formation of Haustorium-like Structures in Castilleja.</title>
        <authorList>
            <person name="Buerger M."/>
            <person name="Peterson D."/>
            <person name="Chory J."/>
        </authorList>
    </citation>
    <scope>NUCLEOTIDE SEQUENCE [LARGE SCALE GENOMIC DNA]</scope>
</reference>
<dbReference type="PANTHER" id="PTHR10492">
    <property type="match status" value="1"/>
</dbReference>
<keyword evidence="2" id="KW-1185">Reference proteome</keyword>
<organism evidence="1 2">
    <name type="scientific">Castilleja foliolosa</name>
    <dbReference type="NCBI Taxonomy" id="1961234"/>
    <lineage>
        <taxon>Eukaryota</taxon>
        <taxon>Viridiplantae</taxon>
        <taxon>Streptophyta</taxon>
        <taxon>Embryophyta</taxon>
        <taxon>Tracheophyta</taxon>
        <taxon>Spermatophyta</taxon>
        <taxon>Magnoliopsida</taxon>
        <taxon>eudicotyledons</taxon>
        <taxon>Gunneridae</taxon>
        <taxon>Pentapetalae</taxon>
        <taxon>asterids</taxon>
        <taxon>lamiids</taxon>
        <taxon>Lamiales</taxon>
        <taxon>Orobanchaceae</taxon>
        <taxon>Pedicularideae</taxon>
        <taxon>Castillejinae</taxon>
        <taxon>Castilleja</taxon>
    </lineage>
</organism>
<accession>A0ABD3DR46</accession>
<evidence type="ECO:0000313" key="1">
    <source>
        <dbReference type="EMBL" id="KAL3644191.1"/>
    </source>
</evidence>
<comment type="caution">
    <text evidence="1">The sequence shown here is derived from an EMBL/GenBank/DDBJ whole genome shotgun (WGS) entry which is preliminary data.</text>
</comment>
<proteinExistence type="predicted"/>